<dbReference type="InterPro" id="IPR038770">
    <property type="entry name" value="Na+/solute_symporter_sf"/>
</dbReference>
<dbReference type="GO" id="GO:0008508">
    <property type="term" value="F:bile acid:sodium symporter activity"/>
    <property type="evidence" value="ECO:0007669"/>
    <property type="project" value="TreeGrafter"/>
</dbReference>
<keyword evidence="33" id="KW-1185">Reference proteome</keyword>
<comment type="catalytic activity">
    <reaction evidence="26">
        <text>taurodeoxycholate(out) + 2 Na(+)(out) = taurodeoxycholate(in) + 2 Na(+)(in)</text>
        <dbReference type="Rhea" id="RHEA:72087"/>
        <dbReference type="ChEBI" id="CHEBI:29101"/>
        <dbReference type="ChEBI" id="CHEBI:36261"/>
    </reaction>
</comment>
<comment type="catalytic activity">
    <reaction evidence="27">
        <text>tauro-beta-muricholate(out) + 2 Na(+)(out) = tauro-beta-muricholate(in) + 2 Na(+)(in)</text>
        <dbReference type="Rhea" id="RHEA:72179"/>
        <dbReference type="ChEBI" id="CHEBI:29101"/>
        <dbReference type="ChEBI" id="CHEBI:133064"/>
    </reaction>
</comment>
<feature type="transmembrane region" description="Helical" evidence="31">
    <location>
        <begin position="173"/>
        <end position="192"/>
    </location>
</feature>
<evidence type="ECO:0000256" key="18">
    <source>
        <dbReference type="ARBA" id="ARBA00032438"/>
    </source>
</evidence>
<evidence type="ECO:0000256" key="13">
    <source>
        <dbReference type="ARBA" id="ARBA00023136"/>
    </source>
</evidence>
<comment type="subcellular location">
    <subcellularLocation>
        <location evidence="1">Membrane</location>
        <topology evidence="1">Multi-pass membrane protein</topology>
    </subcellularLocation>
</comment>
<feature type="transmembrane region" description="Helical" evidence="31">
    <location>
        <begin position="41"/>
        <end position="61"/>
    </location>
</feature>
<dbReference type="InterPro" id="IPR004710">
    <property type="entry name" value="Bilac:Na_transpt"/>
</dbReference>
<reference evidence="32 33" key="1">
    <citation type="submission" date="2019-04" db="EMBL/GenBank/DDBJ databases">
        <authorList>
            <consortium name="Wellcome Sanger Institute Data Sharing"/>
        </authorList>
    </citation>
    <scope>NUCLEOTIDE SEQUENCE [LARGE SCALE GENOMIC DNA]</scope>
</reference>
<evidence type="ECO:0000256" key="17">
    <source>
        <dbReference type="ARBA" id="ARBA00031381"/>
    </source>
</evidence>
<sequence length="362" mass="39858">MINSSNCTTPADGVCPPNSTLCPGSSCQEQGKSFNQILNQVLSIILPILLNLVILSMGCTTDIRKLWGHIRRPWAIIVGFLCQFGIMPFTAFILSKAFNVLPVQALVIIIMGCCPGGSFSNIVAYWLDGDMDLSISMTACSTSLAMGMMPLCLLIYTSGWTSGTSIQIPYKRLAIMLPLLLIPVGAGIFIKYRWPMLAKKVIKVGSMVGLPLIIIATVMSCIVYKNSWSMSTSMWIIGIILPLLGYSLGFLMARILRQPWKRCRTIALETGVQNASLCGTITQLSFSREERMLVFAFPIIYSLSQIFFSLVAVGGMATPLISQHVPFHGENISFPSIKHSLINECLYLLIRNVKPPKVQRHV</sequence>
<comment type="catalytic activity">
    <reaction evidence="22">
        <text>cholate(out) + 2 Na(+)(out) = cholate(in) + 2 Na(+)(in)</text>
        <dbReference type="Rhea" id="RHEA:71911"/>
        <dbReference type="ChEBI" id="CHEBI:29101"/>
        <dbReference type="ChEBI" id="CHEBI:29747"/>
    </reaction>
</comment>
<dbReference type="PANTHER" id="PTHR10361">
    <property type="entry name" value="SODIUM-BILE ACID COTRANSPORTER"/>
    <property type="match status" value="1"/>
</dbReference>
<evidence type="ECO:0000256" key="1">
    <source>
        <dbReference type="ARBA" id="ARBA00004141"/>
    </source>
</evidence>
<evidence type="ECO:0000256" key="12">
    <source>
        <dbReference type="ARBA" id="ARBA00023065"/>
    </source>
</evidence>
<feature type="transmembrane region" description="Helical" evidence="31">
    <location>
        <begin position="139"/>
        <end position="161"/>
    </location>
</feature>
<evidence type="ECO:0000256" key="28">
    <source>
        <dbReference type="ARBA" id="ARBA00048327"/>
    </source>
</evidence>
<evidence type="ECO:0000256" key="27">
    <source>
        <dbReference type="ARBA" id="ARBA00048013"/>
    </source>
</evidence>
<keyword evidence="13 31" id="KW-0472">Membrane</keyword>
<comment type="catalytic activity">
    <reaction evidence="30">
        <text>tauronorcholate(out) + 2 Na(+)(out) = tauronorcholate(in) + 2 Na(+)(in)</text>
        <dbReference type="Rhea" id="RHEA:71915"/>
        <dbReference type="ChEBI" id="CHEBI:29101"/>
        <dbReference type="ChEBI" id="CHEBI:191405"/>
    </reaction>
</comment>
<evidence type="ECO:0000256" key="26">
    <source>
        <dbReference type="ARBA" id="ARBA00047743"/>
    </source>
</evidence>
<evidence type="ECO:0000256" key="22">
    <source>
        <dbReference type="ARBA" id="ARBA00034231"/>
    </source>
</evidence>
<dbReference type="Gene3D" id="1.20.1530.20">
    <property type="match status" value="1"/>
</dbReference>
<evidence type="ECO:0000256" key="3">
    <source>
        <dbReference type="ARBA" id="ARBA00011407"/>
    </source>
</evidence>
<evidence type="ECO:0000256" key="30">
    <source>
        <dbReference type="ARBA" id="ARBA00049276"/>
    </source>
</evidence>
<evidence type="ECO:0000256" key="11">
    <source>
        <dbReference type="ARBA" id="ARBA00023055"/>
    </source>
</evidence>
<evidence type="ECO:0000256" key="6">
    <source>
        <dbReference type="ARBA" id="ARBA00022553"/>
    </source>
</evidence>
<dbReference type="AlphaFoldDB" id="A0A8C9TSX4"/>
<evidence type="ECO:0000256" key="7">
    <source>
        <dbReference type="ARBA" id="ARBA00022692"/>
    </source>
</evidence>
<keyword evidence="8" id="KW-0769">Symport</keyword>
<dbReference type="GeneTree" id="ENSGT00950000182808"/>
<dbReference type="Pfam" id="PF01758">
    <property type="entry name" value="SBF"/>
    <property type="match status" value="1"/>
</dbReference>
<evidence type="ECO:0000256" key="4">
    <source>
        <dbReference type="ARBA" id="ARBA00013351"/>
    </source>
</evidence>
<evidence type="ECO:0000256" key="29">
    <source>
        <dbReference type="ARBA" id="ARBA00048338"/>
    </source>
</evidence>
<feature type="transmembrane region" description="Helical" evidence="31">
    <location>
        <begin position="233"/>
        <end position="256"/>
    </location>
</feature>
<comment type="catalytic activity">
    <reaction evidence="21">
        <text>glycocholate(out) + 2 Na(+)(out) = glycocholate(in) + 2 Na(+)(in)</text>
        <dbReference type="Rhea" id="RHEA:71935"/>
        <dbReference type="ChEBI" id="CHEBI:29101"/>
        <dbReference type="ChEBI" id="CHEBI:29746"/>
    </reaction>
</comment>
<evidence type="ECO:0000313" key="33">
    <source>
        <dbReference type="Proteomes" id="UP000694397"/>
    </source>
</evidence>
<feature type="transmembrane region" description="Helical" evidence="31">
    <location>
        <begin position="293"/>
        <end position="317"/>
    </location>
</feature>
<dbReference type="GO" id="GO:0016324">
    <property type="term" value="C:apical plasma membrane"/>
    <property type="evidence" value="ECO:0007669"/>
    <property type="project" value="TreeGrafter"/>
</dbReference>
<evidence type="ECO:0000256" key="31">
    <source>
        <dbReference type="SAM" id="Phobius"/>
    </source>
</evidence>
<evidence type="ECO:0000256" key="2">
    <source>
        <dbReference type="ARBA" id="ARBA00006528"/>
    </source>
</evidence>
<keyword evidence="7 31" id="KW-0812">Transmembrane</keyword>
<evidence type="ECO:0000256" key="5">
    <source>
        <dbReference type="ARBA" id="ARBA00022448"/>
    </source>
</evidence>
<evidence type="ECO:0000256" key="9">
    <source>
        <dbReference type="ARBA" id="ARBA00022989"/>
    </source>
</evidence>
<evidence type="ECO:0000256" key="24">
    <source>
        <dbReference type="ARBA" id="ARBA00047311"/>
    </source>
</evidence>
<comment type="catalytic activity">
    <reaction evidence="24">
        <text>tauroallocholate(out) + 2 Na(+)(out) = tauroallocholate(in) + 2 Na(+)(in)</text>
        <dbReference type="Rhea" id="RHEA:51840"/>
        <dbReference type="ChEBI" id="CHEBI:29101"/>
        <dbReference type="ChEBI" id="CHEBI:191406"/>
    </reaction>
</comment>
<dbReference type="InterPro" id="IPR002657">
    <property type="entry name" value="BilAc:Na_symport/Acr3"/>
</dbReference>
<feature type="transmembrane region" description="Helical" evidence="31">
    <location>
        <begin position="106"/>
        <end position="127"/>
    </location>
</feature>
<organism evidence="32 33">
    <name type="scientific">Scleropages formosus</name>
    <name type="common">Asian bonytongue</name>
    <name type="synonym">Osteoglossum formosum</name>
    <dbReference type="NCBI Taxonomy" id="113540"/>
    <lineage>
        <taxon>Eukaryota</taxon>
        <taxon>Metazoa</taxon>
        <taxon>Chordata</taxon>
        <taxon>Craniata</taxon>
        <taxon>Vertebrata</taxon>
        <taxon>Euteleostomi</taxon>
        <taxon>Actinopterygii</taxon>
        <taxon>Neopterygii</taxon>
        <taxon>Teleostei</taxon>
        <taxon>Osteoglossocephala</taxon>
        <taxon>Osteoglossomorpha</taxon>
        <taxon>Osteoglossiformes</taxon>
        <taxon>Osteoglossidae</taxon>
        <taxon>Scleropages</taxon>
    </lineage>
</organism>
<evidence type="ECO:0000313" key="32">
    <source>
        <dbReference type="Ensembl" id="ENSSFOP00015052043.1"/>
    </source>
</evidence>
<keyword evidence="10" id="KW-0915">Sodium</keyword>
<accession>A0A8C9TSX4</accession>
<evidence type="ECO:0000256" key="15">
    <source>
        <dbReference type="ARBA" id="ARBA00023201"/>
    </source>
</evidence>
<evidence type="ECO:0000256" key="23">
    <source>
        <dbReference type="ARBA" id="ARBA00046038"/>
    </source>
</evidence>
<evidence type="ECO:0000256" key="10">
    <source>
        <dbReference type="ARBA" id="ARBA00023053"/>
    </source>
</evidence>
<evidence type="ECO:0000256" key="14">
    <source>
        <dbReference type="ARBA" id="ARBA00023180"/>
    </source>
</evidence>
<reference evidence="32" key="3">
    <citation type="submission" date="2025-09" db="UniProtKB">
        <authorList>
            <consortium name="Ensembl"/>
        </authorList>
    </citation>
    <scope>IDENTIFICATION</scope>
</reference>
<evidence type="ECO:0000256" key="8">
    <source>
        <dbReference type="ARBA" id="ARBA00022847"/>
    </source>
</evidence>
<comment type="subunit">
    <text evidence="3">Monomer and homodimer.</text>
</comment>
<evidence type="ECO:0000256" key="21">
    <source>
        <dbReference type="ARBA" id="ARBA00034215"/>
    </source>
</evidence>
<comment type="similarity">
    <text evidence="2">Belongs to the bile acid:sodium symporter (BASS) (TC 2.A.28) family.</text>
</comment>
<gene>
    <name evidence="32" type="primary">SLC10A2</name>
    <name evidence="32" type="synonym">LOC108928909</name>
</gene>
<comment type="function">
    <text evidence="23">Plays a critical role in the sodium-dependent reabsorption of bile acids from the lumen of the small intestine. Transports various bile acids, unconjugated or conjugated, such as cholate and taurocholate. Also responsible for bile acid transport in the renal proximal tubules, a salvage mechanism that helps conserve bile acids. Works collaboratively with the Na(+)-taurocholate cotransporting polypeptide (NTCP), the organic solute transporter (OST), and the bile salt export pump (BSEP), to ensure efficacious biological recycling of bile acids during enterohepatic circulation.</text>
</comment>
<comment type="catalytic activity">
    <reaction evidence="25">
        <text>tauroursodeoxycholate(out) + 2 Na(+)(out) = tauroursodeoxycholate(in) + 2 Na(+)(in)</text>
        <dbReference type="Rhea" id="RHEA:71927"/>
        <dbReference type="ChEBI" id="CHEBI:29101"/>
        <dbReference type="ChEBI" id="CHEBI:132028"/>
    </reaction>
</comment>
<evidence type="ECO:0000256" key="19">
    <source>
        <dbReference type="ARBA" id="ARBA00033014"/>
    </source>
</evidence>
<keyword evidence="14" id="KW-0325">Glycoprotein</keyword>
<keyword evidence="11" id="KW-0445">Lipid transport</keyword>
<comment type="catalytic activity">
    <reaction evidence="29">
        <text>taurochenodeoxycholate(out) + 2 Na(+)(out) = taurochenodeoxycholate(in) + 2 Na(+)(in)</text>
        <dbReference type="Rhea" id="RHEA:71923"/>
        <dbReference type="ChEBI" id="CHEBI:9407"/>
        <dbReference type="ChEBI" id="CHEBI:29101"/>
    </reaction>
</comment>
<comment type="catalytic activity">
    <reaction evidence="28">
        <text>taurocholate(out) + 2 Na(+)(out) = taurocholate(in) + 2 Na(+)(in)</text>
        <dbReference type="Rhea" id="RHEA:71875"/>
        <dbReference type="ChEBI" id="CHEBI:29101"/>
        <dbReference type="ChEBI" id="CHEBI:36257"/>
    </reaction>
</comment>
<dbReference type="NCBIfam" id="TIGR00841">
    <property type="entry name" value="bass"/>
    <property type="match status" value="1"/>
</dbReference>
<dbReference type="Proteomes" id="UP000694397">
    <property type="component" value="Chromosome 14"/>
</dbReference>
<evidence type="ECO:0000256" key="16">
    <source>
        <dbReference type="ARBA" id="ARBA00030792"/>
    </source>
</evidence>
<keyword evidence="6" id="KW-0597">Phosphoprotein</keyword>
<evidence type="ECO:0000256" key="20">
    <source>
        <dbReference type="ARBA" id="ARBA00033223"/>
    </source>
</evidence>
<reference evidence="32" key="2">
    <citation type="submission" date="2025-08" db="UniProtKB">
        <authorList>
            <consortium name="Ensembl"/>
        </authorList>
    </citation>
    <scope>IDENTIFICATION</scope>
</reference>
<evidence type="ECO:0000256" key="25">
    <source>
        <dbReference type="ARBA" id="ARBA00047596"/>
    </source>
</evidence>
<protein>
    <recommendedName>
        <fullName evidence="4">Ileal sodium/bile acid cotransporter</fullName>
    </recommendedName>
    <alternativeName>
        <fullName evidence="18">Apical sodium-dependent bile acid transporter</fullName>
    </alternativeName>
    <alternativeName>
        <fullName evidence="20">Ileal Na(+)/bile acid cotransporter</fullName>
    </alternativeName>
    <alternativeName>
        <fullName evidence="16">Ileal sodium-dependent bile acid transporter</fullName>
    </alternativeName>
    <alternativeName>
        <fullName evidence="19">Na(+)-dependent ileal bile acid transporter</fullName>
    </alternativeName>
    <alternativeName>
        <fullName evidence="17">Solute carrier family 10 member 2</fullName>
    </alternativeName>
</protein>
<keyword evidence="12" id="KW-0406">Ion transport</keyword>
<feature type="transmembrane region" description="Helical" evidence="31">
    <location>
        <begin position="73"/>
        <end position="94"/>
    </location>
</feature>
<dbReference type="Ensembl" id="ENSSFOT00015079966.1">
    <property type="protein sequence ID" value="ENSSFOP00015052043.1"/>
    <property type="gene ID" value="ENSSFOG00015031257.1"/>
</dbReference>
<keyword evidence="9 31" id="KW-1133">Transmembrane helix</keyword>
<feature type="transmembrane region" description="Helical" evidence="31">
    <location>
        <begin position="204"/>
        <end position="227"/>
    </location>
</feature>
<proteinExistence type="inferred from homology"/>
<dbReference type="PANTHER" id="PTHR10361:SF19">
    <property type="entry name" value="ILEAL SODIUM_BILE ACID COTRANSPORTER"/>
    <property type="match status" value="1"/>
</dbReference>
<keyword evidence="15" id="KW-0739">Sodium transport</keyword>
<keyword evidence="5" id="KW-0813">Transport</keyword>
<name>A0A8C9TSX4_SCLFO</name>